<evidence type="ECO:0000313" key="3">
    <source>
        <dbReference type="EMBL" id="CZR69939.1"/>
    </source>
</evidence>
<dbReference type="OrthoDB" id="10254604at2759"/>
<evidence type="ECO:0000259" key="2">
    <source>
        <dbReference type="Pfam" id="PF13460"/>
    </source>
</evidence>
<feature type="domain" description="NAD(P)-binding" evidence="2">
    <location>
        <begin position="10"/>
        <end position="219"/>
    </location>
</feature>
<comment type="similarity">
    <text evidence="1">Belongs to the avfA family.</text>
</comment>
<evidence type="ECO:0000313" key="4">
    <source>
        <dbReference type="Proteomes" id="UP000184330"/>
    </source>
</evidence>
<dbReference type="InterPro" id="IPR016040">
    <property type="entry name" value="NAD(P)-bd_dom"/>
</dbReference>
<dbReference type="Pfam" id="PF13460">
    <property type="entry name" value="NAD_binding_10"/>
    <property type="match status" value="1"/>
</dbReference>
<keyword evidence="4" id="KW-1185">Reference proteome</keyword>
<name>A0A1L7XY55_9HELO</name>
<proteinExistence type="inferred from homology"/>
<dbReference type="STRING" id="576137.A0A1L7XY55"/>
<dbReference type="PANTHER" id="PTHR15020">
    <property type="entry name" value="FLAVIN REDUCTASE-RELATED"/>
    <property type="match status" value="1"/>
</dbReference>
<gene>
    <name evidence="3" type="ORF">PAC_19840</name>
</gene>
<evidence type="ECO:0000256" key="1">
    <source>
        <dbReference type="ARBA" id="ARBA00038376"/>
    </source>
</evidence>
<dbReference type="SUPFAM" id="SSF51735">
    <property type="entry name" value="NAD(P)-binding Rossmann-fold domains"/>
    <property type="match status" value="1"/>
</dbReference>
<dbReference type="InterPro" id="IPR036291">
    <property type="entry name" value="NAD(P)-bd_dom_sf"/>
</dbReference>
<dbReference type="Proteomes" id="UP000184330">
    <property type="component" value="Unassembled WGS sequence"/>
</dbReference>
<dbReference type="EMBL" id="FJOG01000086">
    <property type="protein sequence ID" value="CZR69939.1"/>
    <property type="molecule type" value="Genomic_DNA"/>
</dbReference>
<dbReference type="PANTHER" id="PTHR15020:SF50">
    <property type="entry name" value="UPF0659 PROTEIN YMR090W"/>
    <property type="match status" value="1"/>
</dbReference>
<reference evidence="3 4" key="1">
    <citation type="submission" date="2016-03" db="EMBL/GenBank/DDBJ databases">
        <authorList>
            <person name="Ploux O."/>
        </authorList>
    </citation>
    <scope>NUCLEOTIDE SEQUENCE [LARGE SCALE GENOMIC DNA]</scope>
    <source>
        <strain evidence="3 4">UAMH 11012</strain>
    </source>
</reference>
<accession>A0A1L7XY55</accession>
<protein>
    <recommendedName>
        <fullName evidence="2">NAD(P)-binding domain-containing protein</fullName>
    </recommendedName>
</protein>
<organism evidence="3 4">
    <name type="scientific">Phialocephala subalpina</name>
    <dbReference type="NCBI Taxonomy" id="576137"/>
    <lineage>
        <taxon>Eukaryota</taxon>
        <taxon>Fungi</taxon>
        <taxon>Dikarya</taxon>
        <taxon>Ascomycota</taxon>
        <taxon>Pezizomycotina</taxon>
        <taxon>Leotiomycetes</taxon>
        <taxon>Helotiales</taxon>
        <taxon>Mollisiaceae</taxon>
        <taxon>Phialocephala</taxon>
        <taxon>Phialocephala fortinii species complex</taxon>
    </lineage>
</organism>
<sequence>MSQPRVLLFGGNGRIGRLMTTSMLSRSWHVTSVIRNPRQKVSLRGLARNQEQLSNLDILVRDLENMDLGVAERMLKDTMATCVIFTAGSMSNPTRIDRDAAKCIIKASVNTPAVTKFLMISFPTSRRRRAPWWDDDDYSNFLSERNSYPEIGDAKIGADEYLVTMTRQRESRGETFQAISLRPSWLTESPTGKVQLGKTKALGQVARKDVADVAVRLLSREDTRGWFDLVQGSDDIVDAVEKVVREKIDTIEGEDIEAMYKLSD</sequence>
<dbReference type="AlphaFoldDB" id="A0A1L7XY55"/>
<dbReference type="Gene3D" id="3.40.50.720">
    <property type="entry name" value="NAD(P)-binding Rossmann-like Domain"/>
    <property type="match status" value="1"/>
</dbReference>